<keyword evidence="10" id="KW-1185">Reference proteome</keyword>
<reference evidence="9 10" key="1">
    <citation type="submission" date="2015-11" db="EMBL/GenBank/DDBJ databases">
        <title>Genomic analysis of 38 Legionella species identifies large and diverse effector repertoires.</title>
        <authorList>
            <person name="Burstein D."/>
            <person name="Amaro F."/>
            <person name="Zusman T."/>
            <person name="Lifshitz Z."/>
            <person name="Cohen O."/>
            <person name="Gilbert J.A."/>
            <person name="Pupko T."/>
            <person name="Shuman H.A."/>
            <person name="Segal G."/>
        </authorList>
    </citation>
    <scope>NUCLEOTIDE SEQUENCE [LARGE SCALE GENOMIC DNA]</scope>
    <source>
        <strain evidence="9 10">ATCC 49504</strain>
    </source>
</reference>
<dbReference type="RefSeq" id="WP_035903427.1">
    <property type="nucleotide sequence ID" value="NZ_CAAAHN010000001.1"/>
</dbReference>
<evidence type="ECO:0000256" key="1">
    <source>
        <dbReference type="ARBA" id="ARBA00004496"/>
    </source>
</evidence>
<keyword evidence="2" id="KW-0963">Cytoplasm</keyword>
<dbReference type="PROSITE" id="PS50890">
    <property type="entry name" value="PUA"/>
    <property type="match status" value="1"/>
</dbReference>
<dbReference type="InterPro" id="IPR036974">
    <property type="entry name" value="PUA_sf"/>
</dbReference>
<keyword evidence="3" id="KW-0698">rRNA processing</keyword>
<dbReference type="SUPFAM" id="SSF53335">
    <property type="entry name" value="S-adenosyl-L-methionine-dependent methyltransferases"/>
    <property type="match status" value="1"/>
</dbReference>
<dbReference type="GO" id="GO:0005737">
    <property type="term" value="C:cytoplasm"/>
    <property type="evidence" value="ECO:0007669"/>
    <property type="project" value="UniProtKB-SubCell"/>
</dbReference>
<organism evidence="9 10">
    <name type="scientific">Legionella geestiana</name>
    <dbReference type="NCBI Taxonomy" id="45065"/>
    <lineage>
        <taxon>Bacteria</taxon>
        <taxon>Pseudomonadati</taxon>
        <taxon>Pseudomonadota</taxon>
        <taxon>Gammaproteobacteria</taxon>
        <taxon>Legionellales</taxon>
        <taxon>Legionellaceae</taxon>
        <taxon>Legionella</taxon>
    </lineage>
</organism>
<dbReference type="GO" id="GO:0003723">
    <property type="term" value="F:RNA binding"/>
    <property type="evidence" value="ECO:0007669"/>
    <property type="project" value="UniProtKB-KW"/>
</dbReference>
<dbReference type="Gene3D" id="3.40.50.150">
    <property type="entry name" value="Vaccinia Virus protein VP39"/>
    <property type="match status" value="1"/>
</dbReference>
<keyword evidence="7" id="KW-0694">RNA-binding</keyword>
<evidence type="ECO:0000256" key="3">
    <source>
        <dbReference type="ARBA" id="ARBA00022552"/>
    </source>
</evidence>
<dbReference type="Gene3D" id="2.30.130.10">
    <property type="entry name" value="PUA domain"/>
    <property type="match status" value="1"/>
</dbReference>
<evidence type="ECO:0000256" key="7">
    <source>
        <dbReference type="ARBA" id="ARBA00022884"/>
    </source>
</evidence>
<dbReference type="PATRIC" id="fig|45065.4.peg.1822"/>
<dbReference type="Pfam" id="PF10672">
    <property type="entry name" value="Methyltrans_SAM"/>
    <property type="match status" value="1"/>
</dbReference>
<dbReference type="PANTHER" id="PTHR42873:SF1">
    <property type="entry name" value="S-ADENOSYLMETHIONINE-DEPENDENT METHYLTRANSFERASE DOMAIN-CONTAINING PROTEIN"/>
    <property type="match status" value="1"/>
</dbReference>
<keyword evidence="6" id="KW-0949">S-adenosyl-L-methionine</keyword>
<evidence type="ECO:0000313" key="9">
    <source>
        <dbReference type="EMBL" id="KTC97905.1"/>
    </source>
</evidence>
<dbReference type="CDD" id="cd11572">
    <property type="entry name" value="RlmI_M_like"/>
    <property type="match status" value="1"/>
</dbReference>
<evidence type="ECO:0000256" key="4">
    <source>
        <dbReference type="ARBA" id="ARBA00022603"/>
    </source>
</evidence>
<dbReference type="Proteomes" id="UP000054785">
    <property type="component" value="Unassembled WGS sequence"/>
</dbReference>
<dbReference type="GO" id="GO:0008168">
    <property type="term" value="F:methyltransferase activity"/>
    <property type="evidence" value="ECO:0007669"/>
    <property type="project" value="UniProtKB-KW"/>
</dbReference>
<dbReference type="EMBL" id="LNYC01000068">
    <property type="protein sequence ID" value="KTC97905.1"/>
    <property type="molecule type" value="Genomic_DNA"/>
</dbReference>
<dbReference type="SMART" id="SM00359">
    <property type="entry name" value="PUA"/>
    <property type="match status" value="1"/>
</dbReference>
<sequence length="390" mass="42849">MPSSLPTVTLIPAREKSLFQGHPWIFPKAIESMSATPETGELVQVAGQKGEFLALGVYNAHSLYRVRVLAQAGEECASLRAIVEQKLLNASRLRTSLQLPSPATTAYREFNSEGDGLSGLVIDRFGDVVVVAAFAFWVQKHRSLIEECIREILKPASLIWKPQQKPLAQDGWDGDIDTSCSGQARVMEEGVLFDVDFSDAQKTGLFLDQRENHLRIGALARGKRVLDLYTYSGGFALHAARNGAASVTAIDSSAPAIAKARANAENNGITSIEFIEDDARNWLARAGDFDLIILDPPKLVPSRRHLEKARNYYRYLHREVFRAMKPGSLLMTCNCSSAMDIRAFEELVSLQASHVGRQARIHGIFGPAACHPTLAFFPEGQYLGAILLSV</sequence>
<keyword evidence="4 9" id="KW-0489">Methyltransferase</keyword>
<dbReference type="Gene3D" id="3.30.750.80">
    <property type="entry name" value="RNA methyltransferase domain (HRMD) like"/>
    <property type="match status" value="1"/>
</dbReference>
<evidence type="ECO:0000256" key="5">
    <source>
        <dbReference type="ARBA" id="ARBA00022679"/>
    </source>
</evidence>
<dbReference type="Pfam" id="PF17785">
    <property type="entry name" value="PUA_3"/>
    <property type="match status" value="1"/>
</dbReference>
<dbReference type="InterPro" id="IPR041532">
    <property type="entry name" value="RlmI-like_PUA"/>
</dbReference>
<dbReference type="GO" id="GO:0006364">
    <property type="term" value="P:rRNA processing"/>
    <property type="evidence" value="ECO:0007669"/>
    <property type="project" value="UniProtKB-KW"/>
</dbReference>
<dbReference type="AlphaFoldDB" id="A0A0W0TQL5"/>
<dbReference type="GO" id="GO:0032259">
    <property type="term" value="P:methylation"/>
    <property type="evidence" value="ECO:0007669"/>
    <property type="project" value="UniProtKB-KW"/>
</dbReference>
<name>A0A0W0TQL5_9GAMM</name>
<dbReference type="SUPFAM" id="SSF88697">
    <property type="entry name" value="PUA domain-like"/>
    <property type="match status" value="1"/>
</dbReference>
<evidence type="ECO:0000256" key="6">
    <source>
        <dbReference type="ARBA" id="ARBA00022691"/>
    </source>
</evidence>
<comment type="similarity">
    <text evidence="8">Belongs to the methyltransferase superfamily. RlmI family.</text>
</comment>
<dbReference type="OrthoDB" id="9805492at2"/>
<comment type="caution">
    <text evidence="9">The sequence shown here is derived from an EMBL/GenBank/DDBJ whole genome shotgun (WGS) entry which is preliminary data.</text>
</comment>
<dbReference type="InterPro" id="IPR015947">
    <property type="entry name" value="PUA-like_sf"/>
</dbReference>
<evidence type="ECO:0000256" key="8">
    <source>
        <dbReference type="ARBA" id="ARBA00038091"/>
    </source>
</evidence>
<dbReference type="InterPro" id="IPR019614">
    <property type="entry name" value="SAM-dep_methyl-trfase"/>
</dbReference>
<comment type="subcellular location">
    <subcellularLocation>
        <location evidence="1">Cytoplasm</location>
    </subcellularLocation>
</comment>
<keyword evidence="5 9" id="KW-0808">Transferase</keyword>
<evidence type="ECO:0000313" key="10">
    <source>
        <dbReference type="Proteomes" id="UP000054785"/>
    </source>
</evidence>
<evidence type="ECO:0000256" key="2">
    <source>
        <dbReference type="ARBA" id="ARBA00022490"/>
    </source>
</evidence>
<proteinExistence type="inferred from homology"/>
<dbReference type="CDD" id="cd02440">
    <property type="entry name" value="AdoMet_MTases"/>
    <property type="match status" value="1"/>
</dbReference>
<dbReference type="CDD" id="cd21153">
    <property type="entry name" value="PUA_RlmI"/>
    <property type="match status" value="1"/>
</dbReference>
<dbReference type="InterPro" id="IPR029063">
    <property type="entry name" value="SAM-dependent_MTases_sf"/>
</dbReference>
<dbReference type="PANTHER" id="PTHR42873">
    <property type="entry name" value="RIBOSOMAL RNA LARGE SUBUNIT METHYLTRANSFERASE"/>
    <property type="match status" value="1"/>
</dbReference>
<dbReference type="STRING" id="45065.Lgee_1681"/>
<protein>
    <submittedName>
        <fullName evidence="9">SAM-dependent methyltransferase</fullName>
    </submittedName>
</protein>
<gene>
    <name evidence="9" type="ORF">Lgee_1681</name>
</gene>
<accession>A0A0W0TQL5</accession>
<dbReference type="InterPro" id="IPR002478">
    <property type="entry name" value="PUA"/>
</dbReference>